<dbReference type="EMBL" id="LGTZ01002452">
    <property type="protein sequence ID" value="OJD13725.1"/>
    <property type="molecule type" value="Genomic_DNA"/>
</dbReference>
<organism evidence="2 3">
    <name type="scientific">Blastomyces percursus</name>
    <dbReference type="NCBI Taxonomy" id="1658174"/>
    <lineage>
        <taxon>Eukaryota</taxon>
        <taxon>Fungi</taxon>
        <taxon>Dikarya</taxon>
        <taxon>Ascomycota</taxon>
        <taxon>Pezizomycotina</taxon>
        <taxon>Eurotiomycetes</taxon>
        <taxon>Eurotiomycetidae</taxon>
        <taxon>Onygenales</taxon>
        <taxon>Ajellomycetaceae</taxon>
        <taxon>Blastomyces</taxon>
    </lineage>
</organism>
<name>A0A1J9QEW3_9EURO</name>
<sequence>MLNIKSVSTTLLLASSLLVAASPVADPTGKHPRNNNQTNYPVAKSGKFAVRGTGDKPLCSYPYDGKWYPIDKKHWGNEKWVGEHSSRHWVDEVDELNWLDGAGNIYFFDTKGRFHWEEHRYPHWLDRNCIHHWYGVGRVYHHEPWEGPRCYYPDDDKDNPRCE</sequence>
<evidence type="ECO:0000313" key="3">
    <source>
        <dbReference type="Proteomes" id="UP000242791"/>
    </source>
</evidence>
<accession>A0A1J9QEW3</accession>
<gene>
    <name evidence="2" type="ORF">ACJ73_09171</name>
</gene>
<dbReference type="VEuPathDB" id="FungiDB:ACJ73_09171"/>
<keyword evidence="3" id="KW-1185">Reference proteome</keyword>
<comment type="caution">
    <text evidence="2">The sequence shown here is derived from an EMBL/GenBank/DDBJ whole genome shotgun (WGS) entry which is preliminary data.</text>
</comment>
<feature type="chain" id="PRO_5012678954" evidence="1">
    <location>
        <begin position="22"/>
        <end position="163"/>
    </location>
</feature>
<reference evidence="2 3" key="1">
    <citation type="submission" date="2015-08" db="EMBL/GenBank/DDBJ databases">
        <title>Emmonsia species relationships and genome sequence.</title>
        <authorList>
            <person name="Cuomo C.A."/>
            <person name="Schwartz I.S."/>
            <person name="Kenyon C."/>
            <person name="De Hoog G.S."/>
            <person name="Govender N.P."/>
            <person name="Botha A."/>
            <person name="Moreno L."/>
            <person name="De Vries M."/>
            <person name="Munoz J.F."/>
            <person name="Stielow J.B."/>
        </authorList>
    </citation>
    <scope>NUCLEOTIDE SEQUENCE [LARGE SCALE GENOMIC DNA]</scope>
    <source>
        <strain evidence="2 3">EI222</strain>
    </source>
</reference>
<proteinExistence type="predicted"/>
<dbReference type="Proteomes" id="UP000242791">
    <property type="component" value="Unassembled WGS sequence"/>
</dbReference>
<dbReference type="AlphaFoldDB" id="A0A1J9QEW3"/>
<feature type="signal peptide" evidence="1">
    <location>
        <begin position="1"/>
        <end position="21"/>
    </location>
</feature>
<evidence type="ECO:0000256" key="1">
    <source>
        <dbReference type="SAM" id="SignalP"/>
    </source>
</evidence>
<protein>
    <submittedName>
        <fullName evidence="2">Uncharacterized protein</fullName>
    </submittedName>
</protein>
<evidence type="ECO:0000313" key="2">
    <source>
        <dbReference type="EMBL" id="OJD13725.1"/>
    </source>
</evidence>
<keyword evidence="1" id="KW-0732">Signal</keyword>